<dbReference type="GO" id="GO:0046373">
    <property type="term" value="P:L-arabinose metabolic process"/>
    <property type="evidence" value="ECO:0007669"/>
    <property type="project" value="InterPro"/>
</dbReference>
<dbReference type="GO" id="GO:0000272">
    <property type="term" value="P:polysaccharide catabolic process"/>
    <property type="evidence" value="ECO:0007669"/>
    <property type="project" value="TreeGrafter"/>
</dbReference>
<dbReference type="InterPro" id="IPR055235">
    <property type="entry name" value="ASD1_cat"/>
</dbReference>
<evidence type="ECO:0000259" key="9">
    <source>
        <dbReference type="SMART" id="SM00813"/>
    </source>
</evidence>
<evidence type="ECO:0000256" key="4">
    <source>
        <dbReference type="ARBA" id="ARBA00011165"/>
    </source>
</evidence>
<dbReference type="PANTHER" id="PTHR43576">
    <property type="entry name" value="ALPHA-L-ARABINOFURANOSIDASE C-RELATED"/>
    <property type="match status" value="1"/>
</dbReference>
<dbReference type="SMART" id="SM00813">
    <property type="entry name" value="Alpha-L-AF_C"/>
    <property type="match status" value="1"/>
</dbReference>
<keyword evidence="7" id="KW-0119">Carbohydrate metabolism</keyword>
<protein>
    <recommendedName>
        <fullName evidence="5">non-reducing end alpha-L-arabinofuranosidase</fullName>
        <ecNumber evidence="5">3.2.1.55</ecNumber>
    </recommendedName>
</protein>
<evidence type="ECO:0000313" key="11">
    <source>
        <dbReference type="Proteomes" id="UP000663505"/>
    </source>
</evidence>
<dbReference type="Proteomes" id="UP000663505">
    <property type="component" value="Chromosome"/>
</dbReference>
<evidence type="ECO:0000256" key="6">
    <source>
        <dbReference type="ARBA" id="ARBA00022801"/>
    </source>
</evidence>
<evidence type="ECO:0000256" key="3">
    <source>
        <dbReference type="ARBA" id="ARBA00007186"/>
    </source>
</evidence>
<gene>
    <name evidence="10" type="ORF">JZ786_10365</name>
</gene>
<evidence type="ECO:0000256" key="5">
    <source>
        <dbReference type="ARBA" id="ARBA00012670"/>
    </source>
</evidence>
<dbReference type="PANTHER" id="PTHR43576:SF3">
    <property type="entry name" value="ALPHA-L-ARABINOFURANOSIDASE C"/>
    <property type="match status" value="1"/>
</dbReference>
<dbReference type="Pfam" id="PF06964">
    <property type="entry name" value="Alpha-L-AF_C"/>
    <property type="match status" value="1"/>
</dbReference>
<evidence type="ECO:0000256" key="2">
    <source>
        <dbReference type="ARBA" id="ARBA00004881"/>
    </source>
</evidence>
<sequence>MKKAKMVLDKEFHVGEVDYRVYGSFIEHLGRAVYGGIYEPGHPSANEDGFRMDVVELVRALQIPIIRYPGGNFVSGYNWEDGVGPREQRRRRLELAWRTIETNEIGTNEFVDWAKLVNAKVMMAVNLGTRDIDAARNLVEYCNHPNGSYWSDLRVSHGYRQPHSIKTWCLGNEMDGPWQIGHKTAQEYGRIASEAAKSMKWVDPSIELVLAGSSGTQMPTFPEWEATVLDQAYEHVDYISLHTYYGNRDNDTANFLASSLNMDEFIHTVVSTCDYVKAKRRSKKTIHLSFDEWNVWYHSNESDRKIEPWSIAPPQLEDIYTLEDALVVGTMLISLLKRADRVKMASLAQLVNVIAPIMTTQDGGAWKQTIYYPFLHASRYGRGKVLRPAISSPKYDTKDFTDVPILEAIAIFNEAHEELTIFAVNRDVNEALLLDVDVRGFANYEVVEHIVLQNDDVKACNTAENPTAVVPHNVEIAQVDGGHLQCCLPRLSWNVIRFHKKTGSVRH</sequence>
<organism evidence="10 11">
    <name type="scientific">Alicyclobacillus mengziensis</name>
    <dbReference type="NCBI Taxonomy" id="2931921"/>
    <lineage>
        <taxon>Bacteria</taxon>
        <taxon>Bacillati</taxon>
        <taxon>Bacillota</taxon>
        <taxon>Bacilli</taxon>
        <taxon>Bacillales</taxon>
        <taxon>Alicyclobacillaceae</taxon>
        <taxon>Alicyclobacillus</taxon>
    </lineage>
</organism>
<evidence type="ECO:0000256" key="1">
    <source>
        <dbReference type="ARBA" id="ARBA00001462"/>
    </source>
</evidence>
<accession>A0A9X7W227</accession>
<dbReference type="EC" id="3.2.1.55" evidence="5"/>
<dbReference type="InterPro" id="IPR017853">
    <property type="entry name" value="GH"/>
</dbReference>
<dbReference type="Gene3D" id="3.20.20.80">
    <property type="entry name" value="Glycosidases"/>
    <property type="match status" value="1"/>
</dbReference>
<proteinExistence type="inferred from homology"/>
<comment type="similarity">
    <text evidence="3">Belongs to the glycosyl hydrolase 51 family.</text>
</comment>
<dbReference type="SUPFAM" id="SSF51011">
    <property type="entry name" value="Glycosyl hydrolase domain"/>
    <property type="match status" value="1"/>
</dbReference>
<dbReference type="Gene3D" id="2.60.40.1180">
    <property type="entry name" value="Golgi alpha-mannosidase II"/>
    <property type="match status" value="1"/>
</dbReference>
<dbReference type="GO" id="GO:0046556">
    <property type="term" value="F:alpha-L-arabinofuranosidase activity"/>
    <property type="evidence" value="ECO:0007669"/>
    <property type="project" value="UniProtKB-EC"/>
</dbReference>
<name>A0A9X7W227_9BACL</name>
<evidence type="ECO:0000313" key="10">
    <source>
        <dbReference type="EMBL" id="QSO49281.1"/>
    </source>
</evidence>
<comment type="catalytic activity">
    <reaction evidence="1">
        <text>Hydrolysis of terminal non-reducing alpha-L-arabinofuranoside residues in alpha-L-arabinosides.</text>
        <dbReference type="EC" id="3.2.1.55"/>
    </reaction>
</comment>
<dbReference type="AlphaFoldDB" id="A0A9X7W227"/>
<keyword evidence="11" id="KW-1185">Reference proteome</keyword>
<dbReference type="InterPro" id="IPR010720">
    <property type="entry name" value="Alpha-L-AF_C"/>
</dbReference>
<dbReference type="InterPro" id="IPR013780">
    <property type="entry name" value="Glyco_hydro_b"/>
</dbReference>
<comment type="pathway">
    <text evidence="2">Glycan metabolism.</text>
</comment>
<reference evidence="10 11" key="1">
    <citation type="submission" date="2021-02" db="EMBL/GenBank/DDBJ databases">
        <title>Alicyclobacillus curvatus sp. nov. and Alicyclobacillus mengziensis sp. nov., two acidophilic bacteria isolated from acid mine drainage.</title>
        <authorList>
            <person name="Huang Y."/>
        </authorList>
    </citation>
    <scope>NUCLEOTIDE SEQUENCE [LARGE SCALE GENOMIC DNA]</scope>
    <source>
        <strain evidence="10 11">S30H14</strain>
    </source>
</reference>
<evidence type="ECO:0000256" key="8">
    <source>
        <dbReference type="ARBA" id="ARBA00023295"/>
    </source>
</evidence>
<comment type="subunit">
    <text evidence="4">Homohexamer; trimer of dimers.</text>
</comment>
<dbReference type="Pfam" id="PF22848">
    <property type="entry name" value="ASD1_dom"/>
    <property type="match status" value="1"/>
</dbReference>
<feature type="domain" description="Alpha-L-arabinofuranosidase C-terminal" evidence="9">
    <location>
        <begin position="291"/>
        <end position="492"/>
    </location>
</feature>
<dbReference type="EMBL" id="CP071182">
    <property type="protein sequence ID" value="QSO49281.1"/>
    <property type="molecule type" value="Genomic_DNA"/>
</dbReference>
<dbReference type="KEGG" id="afx:JZ786_10365"/>
<evidence type="ECO:0000256" key="7">
    <source>
        <dbReference type="ARBA" id="ARBA00023277"/>
    </source>
</evidence>
<dbReference type="SUPFAM" id="SSF51445">
    <property type="entry name" value="(Trans)glycosidases"/>
    <property type="match status" value="1"/>
</dbReference>
<keyword evidence="6" id="KW-0378">Hydrolase</keyword>
<keyword evidence="8" id="KW-0326">Glycosidase</keyword>